<gene>
    <name evidence="4" type="ORF">CUNI_LOCUS17311</name>
</gene>
<feature type="domain" description="NADP-dependent oxidoreductase" evidence="3">
    <location>
        <begin position="2"/>
        <end position="127"/>
    </location>
</feature>
<dbReference type="Pfam" id="PF00248">
    <property type="entry name" value="Aldo_ket_red"/>
    <property type="match status" value="1"/>
</dbReference>
<dbReference type="AlphaFoldDB" id="A0A8S3ZQH7"/>
<evidence type="ECO:0000256" key="1">
    <source>
        <dbReference type="ARBA" id="ARBA00023002"/>
    </source>
</evidence>
<evidence type="ECO:0000313" key="5">
    <source>
        <dbReference type="Proteomes" id="UP000678393"/>
    </source>
</evidence>
<name>A0A8S3ZQH7_9EUPU</name>
<dbReference type="InterPro" id="IPR050523">
    <property type="entry name" value="AKR_Detox_Biosynth"/>
</dbReference>
<dbReference type="GO" id="GO:0016491">
    <property type="term" value="F:oxidoreductase activity"/>
    <property type="evidence" value="ECO:0007669"/>
    <property type="project" value="UniProtKB-KW"/>
</dbReference>
<dbReference type="OrthoDB" id="48988at2759"/>
<dbReference type="PANTHER" id="PTHR43364">
    <property type="entry name" value="NADH-SPECIFIC METHYLGLYOXAL REDUCTASE-RELATED"/>
    <property type="match status" value="1"/>
</dbReference>
<evidence type="ECO:0000259" key="3">
    <source>
        <dbReference type="Pfam" id="PF00248"/>
    </source>
</evidence>
<reference evidence="4" key="1">
    <citation type="submission" date="2021-04" db="EMBL/GenBank/DDBJ databases">
        <authorList>
            <consortium name="Molecular Ecology Group"/>
        </authorList>
    </citation>
    <scope>NUCLEOTIDE SEQUENCE</scope>
</reference>
<feature type="non-terminal residue" evidence="4">
    <location>
        <position position="128"/>
    </location>
</feature>
<dbReference type="Proteomes" id="UP000678393">
    <property type="component" value="Unassembled WGS sequence"/>
</dbReference>
<comment type="caution">
    <text evidence="4">The sequence shown here is derived from an EMBL/GenBank/DDBJ whole genome shotgun (WGS) entry which is preliminary data.</text>
</comment>
<organism evidence="4 5">
    <name type="scientific">Candidula unifasciata</name>
    <dbReference type="NCBI Taxonomy" id="100452"/>
    <lineage>
        <taxon>Eukaryota</taxon>
        <taxon>Metazoa</taxon>
        <taxon>Spiralia</taxon>
        <taxon>Lophotrochozoa</taxon>
        <taxon>Mollusca</taxon>
        <taxon>Gastropoda</taxon>
        <taxon>Heterobranchia</taxon>
        <taxon>Euthyneura</taxon>
        <taxon>Panpulmonata</taxon>
        <taxon>Eupulmonata</taxon>
        <taxon>Stylommatophora</taxon>
        <taxon>Helicina</taxon>
        <taxon>Helicoidea</taxon>
        <taxon>Geomitridae</taxon>
        <taxon>Candidula</taxon>
    </lineage>
</organism>
<comment type="similarity">
    <text evidence="2">Belongs to the aldo/keto reductase family. Aldo/keto reductase 2 subfamily.</text>
</comment>
<dbReference type="InterPro" id="IPR023210">
    <property type="entry name" value="NADP_OxRdtase_dom"/>
</dbReference>
<keyword evidence="1" id="KW-0560">Oxidoreductase</keyword>
<keyword evidence="5" id="KW-1185">Reference proteome</keyword>
<evidence type="ECO:0000313" key="4">
    <source>
        <dbReference type="EMBL" id="CAG5131753.1"/>
    </source>
</evidence>
<sequence>QQYNLISRESELEAFQVCKTEGLGVLPWSPLKQGILTGKLQRGVKPTEGRAAWATKIPSLSDLSDRTFDIIDVAEDIGKKHGKSVPQVAIRWLLQKDVVSSVIIGARTLTQLDSNMGAASGWSLTKEE</sequence>
<dbReference type="SUPFAM" id="SSF51430">
    <property type="entry name" value="NAD(P)-linked oxidoreductase"/>
    <property type="match status" value="1"/>
</dbReference>
<dbReference type="Gene3D" id="3.20.20.100">
    <property type="entry name" value="NADP-dependent oxidoreductase domain"/>
    <property type="match status" value="1"/>
</dbReference>
<feature type="non-terminal residue" evidence="4">
    <location>
        <position position="1"/>
    </location>
</feature>
<evidence type="ECO:0000256" key="2">
    <source>
        <dbReference type="ARBA" id="ARBA00038157"/>
    </source>
</evidence>
<dbReference type="PANTHER" id="PTHR43364:SF4">
    <property type="entry name" value="NAD(P)-LINKED OXIDOREDUCTASE SUPERFAMILY PROTEIN"/>
    <property type="match status" value="1"/>
</dbReference>
<accession>A0A8S3ZQH7</accession>
<protein>
    <recommendedName>
        <fullName evidence="3">NADP-dependent oxidoreductase domain-containing protein</fullName>
    </recommendedName>
</protein>
<dbReference type="EMBL" id="CAJHNH020004850">
    <property type="protein sequence ID" value="CAG5131753.1"/>
    <property type="molecule type" value="Genomic_DNA"/>
</dbReference>
<proteinExistence type="inferred from homology"/>
<dbReference type="InterPro" id="IPR036812">
    <property type="entry name" value="NAD(P)_OxRdtase_dom_sf"/>
</dbReference>